<evidence type="ECO:0000313" key="2">
    <source>
        <dbReference type="Proteomes" id="UP001596111"/>
    </source>
</evidence>
<evidence type="ECO:0000313" key="1">
    <source>
        <dbReference type="EMBL" id="MFC5582037.1"/>
    </source>
</evidence>
<gene>
    <name evidence="1" type="ORF">ACFPPB_13020</name>
</gene>
<organism evidence="1 2">
    <name type="scientific">Rhodanobacter terrae</name>
    <dbReference type="NCBI Taxonomy" id="418647"/>
    <lineage>
        <taxon>Bacteria</taxon>
        <taxon>Pseudomonadati</taxon>
        <taxon>Pseudomonadota</taxon>
        <taxon>Gammaproteobacteria</taxon>
        <taxon>Lysobacterales</taxon>
        <taxon>Rhodanobacteraceae</taxon>
        <taxon>Rhodanobacter</taxon>
    </lineage>
</organism>
<proteinExistence type="predicted"/>
<dbReference type="InterPro" id="IPR022050">
    <property type="entry name" value="T_hemolysin"/>
</dbReference>
<dbReference type="RefSeq" id="WP_377327738.1">
    <property type="nucleotide sequence ID" value="NZ_JBHSNG010000013.1"/>
</dbReference>
<comment type="caution">
    <text evidence="1">The sequence shown here is derived from an EMBL/GenBank/DDBJ whole genome shotgun (WGS) entry which is preliminary data.</text>
</comment>
<dbReference type="Proteomes" id="UP001596111">
    <property type="component" value="Unassembled WGS sequence"/>
</dbReference>
<dbReference type="EMBL" id="JBHSNG010000013">
    <property type="protein sequence ID" value="MFC5582037.1"/>
    <property type="molecule type" value="Genomic_DNA"/>
</dbReference>
<sequence length="245" mass="27169">MHFTAERSGHDPCILESVQPLLSELDASVHADVVDADHAERTEAQSFVHRVFAQRYRADVQSFYPTLLSFRDPGRPRAVVGLRGARAGRLFAEQYLEEQAQDVIGERLGSAITREELVEVGSLALENPGDARWVIAACTCFLHALGYRWVLFTATRTLVNTFQRLGLQPLALVSARPLLLDDKGEHWGSYYQAGPVVCAGNVASGYQKLHRHVGHGQPMLRSLLDEMERQAELFDSPASARCGTE</sequence>
<protein>
    <submittedName>
        <fullName evidence="1">Thermostable hemolysin</fullName>
    </submittedName>
</protein>
<reference evidence="2" key="1">
    <citation type="journal article" date="2019" name="Int. J. Syst. Evol. Microbiol.">
        <title>The Global Catalogue of Microorganisms (GCM) 10K type strain sequencing project: providing services to taxonomists for standard genome sequencing and annotation.</title>
        <authorList>
            <consortium name="The Broad Institute Genomics Platform"/>
            <consortium name="The Broad Institute Genome Sequencing Center for Infectious Disease"/>
            <person name="Wu L."/>
            <person name="Ma J."/>
        </authorList>
    </citation>
    <scope>NUCLEOTIDE SEQUENCE [LARGE SCALE GENOMIC DNA]</scope>
    <source>
        <strain evidence="2">CGMCC 1.13587</strain>
    </source>
</reference>
<dbReference type="Pfam" id="PF12261">
    <property type="entry name" value="T_hemolysin"/>
    <property type="match status" value="1"/>
</dbReference>
<name>A0ABW0SYX6_9GAMM</name>
<keyword evidence="2" id="KW-1185">Reference proteome</keyword>
<accession>A0ABW0SYX6</accession>